<proteinExistence type="predicted"/>
<evidence type="ECO:0000313" key="2">
    <source>
        <dbReference type="Proteomes" id="UP000325577"/>
    </source>
</evidence>
<evidence type="ECO:0000313" key="1">
    <source>
        <dbReference type="EMBL" id="KAA8524200.1"/>
    </source>
</evidence>
<gene>
    <name evidence="1" type="ORF">F0562_010623</name>
</gene>
<sequence length="232" mass="24939">MHTSTPVAAMRDSPSRLTWADQANSGEFIPKEALDLEKEYGGFSINTDFLLCSNSRTYGEANNGCSKEKGFGRGESHARAKLASIQPRIPSHQEQVGSFAFQQNTQVHPSSTIASKNHMLSAMPPSNISFACPSDVVAIQQITQTNSKFTGSKTIGSVVSQQNQLATHRHLAVDASAAQKPSLWPHSTLLPPKAQVAPLMDPHAIGPSSLWSASEYSHGPHLAFCNSAKPPH</sequence>
<name>A0A5J5A151_9ASTE</name>
<accession>A0A5J5A151</accession>
<dbReference type="Proteomes" id="UP000325577">
    <property type="component" value="Linkage Group LG4"/>
</dbReference>
<reference evidence="1 2" key="1">
    <citation type="submission" date="2019-09" db="EMBL/GenBank/DDBJ databases">
        <title>A chromosome-level genome assembly of the Chinese tupelo Nyssa sinensis.</title>
        <authorList>
            <person name="Yang X."/>
            <person name="Kang M."/>
            <person name="Yang Y."/>
            <person name="Xiong H."/>
            <person name="Wang M."/>
            <person name="Zhang Z."/>
            <person name="Wang Z."/>
            <person name="Wu H."/>
            <person name="Ma T."/>
            <person name="Liu J."/>
            <person name="Xi Z."/>
        </authorList>
    </citation>
    <scope>NUCLEOTIDE SEQUENCE [LARGE SCALE GENOMIC DNA]</scope>
    <source>
        <strain evidence="1">J267</strain>
        <tissue evidence="1">Leaf</tissue>
    </source>
</reference>
<protein>
    <submittedName>
        <fullName evidence="1">Uncharacterized protein</fullName>
    </submittedName>
</protein>
<organism evidence="1 2">
    <name type="scientific">Nyssa sinensis</name>
    <dbReference type="NCBI Taxonomy" id="561372"/>
    <lineage>
        <taxon>Eukaryota</taxon>
        <taxon>Viridiplantae</taxon>
        <taxon>Streptophyta</taxon>
        <taxon>Embryophyta</taxon>
        <taxon>Tracheophyta</taxon>
        <taxon>Spermatophyta</taxon>
        <taxon>Magnoliopsida</taxon>
        <taxon>eudicotyledons</taxon>
        <taxon>Gunneridae</taxon>
        <taxon>Pentapetalae</taxon>
        <taxon>asterids</taxon>
        <taxon>Cornales</taxon>
        <taxon>Nyssaceae</taxon>
        <taxon>Nyssa</taxon>
    </lineage>
</organism>
<dbReference type="AlphaFoldDB" id="A0A5J5A151"/>
<keyword evidence="2" id="KW-1185">Reference proteome</keyword>
<dbReference type="EMBL" id="CM018047">
    <property type="protein sequence ID" value="KAA8524200.1"/>
    <property type="molecule type" value="Genomic_DNA"/>
</dbReference>